<keyword evidence="4" id="KW-1185">Reference proteome</keyword>
<sequence length="321" mass="34358">MKKITLAVTALLMGSVSALAEYPERAISFIVPWNAGGGTDAIARTFAAGLEKELGTKVNVINRTGGAGVVGHQAMSSAAPDGYTIGLATAELVSYYWNGQAEFTYKNYVPISLINLDPAAFHVAADSEWKDLNQALEAIRTAPANTYKLSGMAPGAAYHIALSEMLKSQNIDPLNITVIPTQGAAPGFQELVSGGVQLLPFSLPEGRTMIDAGKVRSLAVFSDSRSPSFPDVPTLKEAIGLDYVNGTWRGIVGPEGMPADIQAKLSDASQKVVESEAFKSFMDKQGYGIFYKNSADFTDFLEEKQQSVGEVLKLLKLRVRD</sequence>
<dbReference type="Gene3D" id="3.40.190.150">
    <property type="entry name" value="Bordetella uptake gene, domain 1"/>
    <property type="match status" value="1"/>
</dbReference>
<dbReference type="EMBL" id="BAAADE010000013">
    <property type="protein sequence ID" value="GAA0614491.1"/>
    <property type="molecule type" value="Genomic_DNA"/>
</dbReference>
<dbReference type="Pfam" id="PF03401">
    <property type="entry name" value="TctC"/>
    <property type="match status" value="1"/>
</dbReference>
<name>A0ABP3RU70_9HYPH</name>
<comment type="similarity">
    <text evidence="1">Belongs to the UPF0065 (bug) family.</text>
</comment>
<feature type="signal peptide" evidence="2">
    <location>
        <begin position="1"/>
        <end position="20"/>
    </location>
</feature>
<proteinExistence type="inferred from homology"/>
<gene>
    <name evidence="3" type="ORF">GCM10008943_32100</name>
</gene>
<dbReference type="SUPFAM" id="SSF53850">
    <property type="entry name" value="Periplasmic binding protein-like II"/>
    <property type="match status" value="1"/>
</dbReference>
<evidence type="ECO:0000256" key="2">
    <source>
        <dbReference type="SAM" id="SignalP"/>
    </source>
</evidence>
<dbReference type="RefSeq" id="WP_343807985.1">
    <property type="nucleotide sequence ID" value="NZ_BAAADE010000013.1"/>
</dbReference>
<evidence type="ECO:0000313" key="3">
    <source>
        <dbReference type="EMBL" id="GAA0614491.1"/>
    </source>
</evidence>
<dbReference type="PANTHER" id="PTHR42928">
    <property type="entry name" value="TRICARBOXYLATE-BINDING PROTEIN"/>
    <property type="match status" value="1"/>
</dbReference>
<dbReference type="InterPro" id="IPR005064">
    <property type="entry name" value="BUG"/>
</dbReference>
<dbReference type="Gene3D" id="3.40.190.10">
    <property type="entry name" value="Periplasmic binding protein-like II"/>
    <property type="match status" value="1"/>
</dbReference>
<dbReference type="InterPro" id="IPR042100">
    <property type="entry name" value="Bug_dom1"/>
</dbReference>
<dbReference type="Proteomes" id="UP001424441">
    <property type="component" value="Unassembled WGS sequence"/>
</dbReference>
<evidence type="ECO:0000313" key="4">
    <source>
        <dbReference type="Proteomes" id="UP001424441"/>
    </source>
</evidence>
<evidence type="ECO:0000256" key="1">
    <source>
        <dbReference type="ARBA" id="ARBA00006987"/>
    </source>
</evidence>
<dbReference type="PANTHER" id="PTHR42928:SF5">
    <property type="entry name" value="BLR1237 PROTEIN"/>
    <property type="match status" value="1"/>
</dbReference>
<feature type="chain" id="PRO_5045863760" evidence="2">
    <location>
        <begin position="21"/>
        <end position="321"/>
    </location>
</feature>
<reference evidence="4" key="1">
    <citation type="journal article" date="2019" name="Int. J. Syst. Evol. Microbiol.">
        <title>The Global Catalogue of Microorganisms (GCM) 10K type strain sequencing project: providing services to taxonomists for standard genome sequencing and annotation.</title>
        <authorList>
            <consortium name="The Broad Institute Genomics Platform"/>
            <consortium name="The Broad Institute Genome Sequencing Center for Infectious Disease"/>
            <person name="Wu L."/>
            <person name="Ma J."/>
        </authorList>
    </citation>
    <scope>NUCLEOTIDE SEQUENCE [LARGE SCALE GENOMIC DNA]</scope>
    <source>
        <strain evidence="4">JCM 15115</strain>
    </source>
</reference>
<organism evidence="3 4">
    <name type="scientific">Paenochrobactrum glaciei</name>
    <dbReference type="NCBI Taxonomy" id="486407"/>
    <lineage>
        <taxon>Bacteria</taxon>
        <taxon>Pseudomonadati</taxon>
        <taxon>Pseudomonadota</taxon>
        <taxon>Alphaproteobacteria</taxon>
        <taxon>Hyphomicrobiales</taxon>
        <taxon>Brucellaceae</taxon>
        <taxon>Paenochrobactrum</taxon>
    </lineage>
</organism>
<dbReference type="PIRSF" id="PIRSF017082">
    <property type="entry name" value="YflP"/>
    <property type="match status" value="1"/>
</dbReference>
<comment type="caution">
    <text evidence="3">The sequence shown here is derived from an EMBL/GenBank/DDBJ whole genome shotgun (WGS) entry which is preliminary data.</text>
</comment>
<accession>A0ABP3RU70</accession>
<keyword evidence="2" id="KW-0732">Signal</keyword>
<dbReference type="CDD" id="cd07012">
    <property type="entry name" value="PBP2_Bug_TTT"/>
    <property type="match status" value="1"/>
</dbReference>
<protein>
    <submittedName>
        <fullName evidence="3">Tripartite tricarboxylate transporter substrate binding protein</fullName>
    </submittedName>
</protein>